<comment type="caution">
    <text evidence="1">The sequence shown here is derived from an EMBL/GenBank/DDBJ whole genome shotgun (WGS) entry which is preliminary data.</text>
</comment>
<name>A0A6V6ZB62_9FLAO</name>
<dbReference type="AlphaFoldDB" id="A0A6V6ZB62"/>
<protein>
    <submittedName>
        <fullName evidence="1">Uncharacterized protein</fullName>
    </submittedName>
</protein>
<reference evidence="1 2" key="1">
    <citation type="submission" date="2020-06" db="EMBL/GenBank/DDBJ databases">
        <authorList>
            <person name="Criscuolo A."/>
        </authorList>
    </citation>
    <scope>NUCLEOTIDE SEQUENCE [LARGE SCALE GENOMIC DNA]</scope>
    <source>
        <strain evidence="2">CIP 110025</strain>
    </source>
</reference>
<organism evidence="1 2">
    <name type="scientific">Flavobacterium chungangense</name>
    <dbReference type="NCBI Taxonomy" id="554283"/>
    <lineage>
        <taxon>Bacteria</taxon>
        <taxon>Pseudomonadati</taxon>
        <taxon>Bacteroidota</taxon>
        <taxon>Flavobacteriia</taxon>
        <taxon>Flavobacteriales</taxon>
        <taxon>Flavobacteriaceae</taxon>
        <taxon>Flavobacterium</taxon>
    </lineage>
</organism>
<evidence type="ECO:0000313" key="2">
    <source>
        <dbReference type="Proteomes" id="UP000556700"/>
    </source>
</evidence>
<evidence type="ECO:0000313" key="1">
    <source>
        <dbReference type="EMBL" id="CAD0009043.1"/>
    </source>
</evidence>
<dbReference type="EMBL" id="CAIJDO010000245">
    <property type="protein sequence ID" value="CAD0009043.1"/>
    <property type="molecule type" value="Genomic_DNA"/>
</dbReference>
<proteinExistence type="predicted"/>
<keyword evidence="2" id="KW-1185">Reference proteome</keyword>
<gene>
    <name evidence="1" type="ORF">FLACHUCJ7_04063</name>
</gene>
<dbReference type="Proteomes" id="UP000556700">
    <property type="component" value="Unassembled WGS sequence"/>
</dbReference>
<sequence>MFYFLRQNLFEQQNMVQLVGHTSETGTLSWIAGHKFTAPLKPQILMLDPEYGNDFPDFFDSTVPVMSNRLIAFLVNLGVDNMDTYPVVLHNNVSGEDVFGYSAVNVIGCIDAEKLESSQYRLRFGEPYFTGTIVIDDLKAGDSSFFRTPYGPGFIVISKNIADALKTESWSGILLQKTEDYEGV</sequence>
<accession>A0A6V6ZB62</accession>